<evidence type="ECO:0008006" key="3">
    <source>
        <dbReference type="Google" id="ProtNLM"/>
    </source>
</evidence>
<protein>
    <recommendedName>
        <fullName evidence="3">HTH CENPB-type domain-containing protein</fullName>
    </recommendedName>
</protein>
<sequence>MDGTTPRIESRANSYNLTKLEEEVLIQYIIDMDKRGRSKAIQPGNREWATAIIYGNGEGETIPPFLIVQGQVHLFNWYTETDFPADWAIKPTSNE</sequence>
<organism evidence="1 2">
    <name type="scientific">Sclerotinia sclerotiorum (strain ATCC 18683 / 1980 / Ss-1)</name>
    <name type="common">White mold</name>
    <name type="synonym">Whetzelinia sclerotiorum</name>
    <dbReference type="NCBI Taxonomy" id="665079"/>
    <lineage>
        <taxon>Eukaryota</taxon>
        <taxon>Fungi</taxon>
        <taxon>Dikarya</taxon>
        <taxon>Ascomycota</taxon>
        <taxon>Pezizomycotina</taxon>
        <taxon>Leotiomycetes</taxon>
        <taxon>Helotiales</taxon>
        <taxon>Sclerotiniaceae</taxon>
        <taxon>Sclerotinia</taxon>
    </lineage>
</organism>
<gene>
    <name evidence="1" type="ORF">SS1G_02721</name>
</gene>
<keyword evidence="2" id="KW-1185">Reference proteome</keyword>
<accession>A7EBN5</accession>
<name>A7EBN5_SCLS1</name>
<dbReference type="EMBL" id="CH476623">
    <property type="protein sequence ID" value="EDN99863.1"/>
    <property type="molecule type" value="Genomic_DNA"/>
</dbReference>
<dbReference type="HOGENOM" id="CLU_2374063_0_0_1"/>
<dbReference type="KEGG" id="ssl:SS1G_02721"/>
<dbReference type="AlphaFoldDB" id="A7EBN5"/>
<evidence type="ECO:0000313" key="2">
    <source>
        <dbReference type="Proteomes" id="UP000001312"/>
    </source>
</evidence>
<proteinExistence type="predicted"/>
<dbReference type="InParanoid" id="A7EBN5"/>
<dbReference type="Proteomes" id="UP000001312">
    <property type="component" value="Unassembled WGS sequence"/>
</dbReference>
<dbReference type="RefSeq" id="XP_001596501.1">
    <property type="nucleotide sequence ID" value="XM_001596451.1"/>
</dbReference>
<evidence type="ECO:0000313" key="1">
    <source>
        <dbReference type="EMBL" id="EDN99863.1"/>
    </source>
</evidence>
<dbReference type="GeneID" id="5492211"/>
<reference evidence="2" key="1">
    <citation type="journal article" date="2011" name="PLoS Genet.">
        <title>Genomic analysis of the necrotrophic fungal pathogens Sclerotinia sclerotiorum and Botrytis cinerea.</title>
        <authorList>
            <person name="Amselem J."/>
            <person name="Cuomo C.A."/>
            <person name="van Kan J.A."/>
            <person name="Viaud M."/>
            <person name="Benito E.P."/>
            <person name="Couloux A."/>
            <person name="Coutinho P.M."/>
            <person name="de Vries R.P."/>
            <person name="Dyer P.S."/>
            <person name="Fillinger S."/>
            <person name="Fournier E."/>
            <person name="Gout L."/>
            <person name="Hahn M."/>
            <person name="Kohn L."/>
            <person name="Lapalu N."/>
            <person name="Plummer K.M."/>
            <person name="Pradier J.M."/>
            <person name="Quevillon E."/>
            <person name="Sharon A."/>
            <person name="Simon A."/>
            <person name="ten Have A."/>
            <person name="Tudzynski B."/>
            <person name="Tudzynski P."/>
            <person name="Wincker P."/>
            <person name="Andrew M."/>
            <person name="Anthouard V."/>
            <person name="Beever R.E."/>
            <person name="Beffa R."/>
            <person name="Benoit I."/>
            <person name="Bouzid O."/>
            <person name="Brault B."/>
            <person name="Chen Z."/>
            <person name="Choquer M."/>
            <person name="Collemare J."/>
            <person name="Cotton P."/>
            <person name="Danchin E.G."/>
            <person name="Da Silva C."/>
            <person name="Gautier A."/>
            <person name="Giraud C."/>
            <person name="Giraud T."/>
            <person name="Gonzalez C."/>
            <person name="Grossetete S."/>
            <person name="Guldener U."/>
            <person name="Henrissat B."/>
            <person name="Howlett B.J."/>
            <person name="Kodira C."/>
            <person name="Kretschmer M."/>
            <person name="Lappartient A."/>
            <person name="Leroch M."/>
            <person name="Levis C."/>
            <person name="Mauceli E."/>
            <person name="Neuveglise C."/>
            <person name="Oeser B."/>
            <person name="Pearson M."/>
            <person name="Poulain J."/>
            <person name="Poussereau N."/>
            <person name="Quesneville H."/>
            <person name="Rascle C."/>
            <person name="Schumacher J."/>
            <person name="Segurens B."/>
            <person name="Sexton A."/>
            <person name="Silva E."/>
            <person name="Sirven C."/>
            <person name="Soanes D.M."/>
            <person name="Talbot N.J."/>
            <person name="Templeton M."/>
            <person name="Yandava C."/>
            <person name="Yarden O."/>
            <person name="Zeng Q."/>
            <person name="Rollins J.A."/>
            <person name="Lebrun M.H."/>
            <person name="Dickman M."/>
        </authorList>
    </citation>
    <scope>NUCLEOTIDE SEQUENCE [LARGE SCALE GENOMIC DNA]</scope>
    <source>
        <strain evidence="2">ATCC 18683 / 1980 / Ss-1</strain>
    </source>
</reference>